<dbReference type="InterPro" id="IPR052945">
    <property type="entry name" value="Mitotic_Regulator"/>
</dbReference>
<evidence type="ECO:0000313" key="2">
    <source>
        <dbReference type="EMBL" id="KAG5417686.1"/>
    </source>
</evidence>
<dbReference type="Proteomes" id="UP000669133">
    <property type="component" value="Unassembled WGS sequence"/>
</dbReference>
<feature type="region of interest" description="Disordered" evidence="1">
    <location>
        <begin position="202"/>
        <end position="284"/>
    </location>
</feature>
<dbReference type="InterPro" id="IPR006597">
    <property type="entry name" value="Sel1-like"/>
</dbReference>
<dbReference type="PANTHER" id="PTHR43628:SF11">
    <property type="entry name" value="PROTEIN DSF2"/>
    <property type="match status" value="1"/>
</dbReference>
<feature type="region of interest" description="Disordered" evidence="1">
    <location>
        <begin position="112"/>
        <end position="170"/>
    </location>
</feature>
<feature type="compositionally biased region" description="Low complexity" evidence="1">
    <location>
        <begin position="233"/>
        <end position="245"/>
    </location>
</feature>
<dbReference type="GO" id="GO:0032153">
    <property type="term" value="C:cell division site"/>
    <property type="evidence" value="ECO:0007669"/>
    <property type="project" value="TreeGrafter"/>
</dbReference>
<keyword evidence="3" id="KW-1185">Reference proteome</keyword>
<accession>A0A8H7ZD06</accession>
<evidence type="ECO:0000256" key="1">
    <source>
        <dbReference type="SAM" id="MobiDB-lite"/>
    </source>
</evidence>
<feature type="compositionally biased region" description="Polar residues" evidence="1">
    <location>
        <begin position="220"/>
        <end position="232"/>
    </location>
</feature>
<dbReference type="RefSeq" id="XP_067546802.1">
    <property type="nucleotide sequence ID" value="XM_067694487.1"/>
</dbReference>
<proteinExistence type="predicted"/>
<evidence type="ECO:0008006" key="4">
    <source>
        <dbReference type="Google" id="ProtNLM"/>
    </source>
</evidence>
<dbReference type="AlphaFoldDB" id="A0A8H7ZD06"/>
<dbReference type="Gene3D" id="1.25.40.10">
    <property type="entry name" value="Tetratricopeptide repeat domain"/>
    <property type="match status" value="1"/>
</dbReference>
<sequence>MDEHLNFSKSDRDSVYSFDSVSTNERLLDRLDFDNESVVSADSRRSSTISSRGLQDARNSPYINRVPLTETLQQQSRQIHNEPPSNGLFLPQQPMNSLNAIRRMKDYAKPTDLTRGNLQAPETGRQQNNYTSRSDANDLPGNGTVFHKSNTVQHQTPNISSQFRERESPYTNHVQKGATNFLQPQVSRQASINTSFGSISNSTLHIPESDPWKSDPKINGTANSSVATLNPRSISTSSKSHSTHTLMTPDNSMETTNSEISKLSLNSSPVIEPSHSNTPSERNEHKRHLLFDNDIAPSSYGKSQQDRDMDTGTALETGSREQFHANNFVAKDIYREPTREQVLKSHELLPESRTVIAQELRTQGNHREASYQLQIAANEPFNNPKAMYLYALALKHGQGVKQNYNSSLKWLCKCILTAVVSEKNDQNESGNNSRGSIVASKLNKLSQRDLIQLVLANIEKSRDPSGLGNGENPESLYNHFKSFSKSEVNRIIARNKSKSDVVALSYFELGMYLLRGIGGDSNPKTDESNGITCLSKSAAMCCVEAMEQLGEVWATKTKCHKKDLNRAAAWLRSAEIFGAKSIGNSWIYKEKYLKS</sequence>
<feature type="compositionally biased region" description="Basic and acidic residues" evidence="1">
    <location>
        <begin position="207"/>
        <end position="216"/>
    </location>
</feature>
<dbReference type="OrthoDB" id="2148946at2759"/>
<dbReference type="InterPro" id="IPR011990">
    <property type="entry name" value="TPR-like_helical_dom_sf"/>
</dbReference>
<dbReference type="SUPFAM" id="SSF81901">
    <property type="entry name" value="HCP-like"/>
    <property type="match status" value="1"/>
</dbReference>
<comment type="caution">
    <text evidence="2">The sequence shown here is derived from an EMBL/GenBank/DDBJ whole genome shotgun (WGS) entry which is preliminary data.</text>
</comment>
<dbReference type="GO" id="GO:0010972">
    <property type="term" value="P:negative regulation of G2/M transition of mitotic cell cycle"/>
    <property type="evidence" value="ECO:0007669"/>
    <property type="project" value="TreeGrafter"/>
</dbReference>
<feature type="compositionally biased region" description="Polar residues" evidence="1">
    <location>
        <begin position="124"/>
        <end position="134"/>
    </location>
</feature>
<dbReference type="Pfam" id="PF08238">
    <property type="entry name" value="Sel1"/>
    <property type="match status" value="3"/>
</dbReference>
<dbReference type="EMBL" id="JAEOAQ010000007">
    <property type="protein sequence ID" value="KAG5417686.1"/>
    <property type="molecule type" value="Genomic_DNA"/>
</dbReference>
<evidence type="ECO:0000313" key="3">
    <source>
        <dbReference type="Proteomes" id="UP000669133"/>
    </source>
</evidence>
<name>A0A8H7ZD06_9ASCO</name>
<reference evidence="2 3" key="1">
    <citation type="submission" date="2020-12" db="EMBL/GenBank/DDBJ databases">
        <title>Effect of drift, selection, and recombination on the evolution of hybrid genomes in Candida yeast pathogens.</title>
        <authorList>
            <person name="Mixao V."/>
            <person name="Ksiezopolska E."/>
            <person name="Saus E."/>
            <person name="Boekhout T."/>
            <person name="Gacser A."/>
            <person name="Gabaldon T."/>
        </authorList>
    </citation>
    <scope>NUCLEOTIDE SEQUENCE [LARGE SCALE GENOMIC DNA]</scope>
    <source>
        <strain evidence="2 3">BP57</strain>
    </source>
</reference>
<feature type="compositionally biased region" description="Polar residues" evidence="1">
    <location>
        <begin position="147"/>
        <end position="162"/>
    </location>
</feature>
<organism evidence="2 3">
    <name type="scientific">Candida metapsilosis</name>
    <dbReference type="NCBI Taxonomy" id="273372"/>
    <lineage>
        <taxon>Eukaryota</taxon>
        <taxon>Fungi</taxon>
        <taxon>Dikarya</taxon>
        <taxon>Ascomycota</taxon>
        <taxon>Saccharomycotina</taxon>
        <taxon>Pichiomycetes</taxon>
        <taxon>Debaryomycetaceae</taxon>
        <taxon>Candida/Lodderomyces clade</taxon>
        <taxon>Candida</taxon>
    </lineage>
</organism>
<feature type="compositionally biased region" description="Polar residues" evidence="1">
    <location>
        <begin position="246"/>
        <end position="280"/>
    </location>
</feature>
<protein>
    <recommendedName>
        <fullName evidence="4">Protein DSF2</fullName>
    </recommendedName>
</protein>
<dbReference type="PANTHER" id="PTHR43628">
    <property type="entry name" value="ACTIVATOR OF C KINASE PROTEIN 1-RELATED"/>
    <property type="match status" value="1"/>
</dbReference>
<dbReference type="GeneID" id="93653951"/>
<feature type="region of interest" description="Disordered" evidence="1">
    <location>
        <begin position="37"/>
        <end position="56"/>
    </location>
</feature>
<gene>
    <name evidence="2" type="ORF">I9W82_005322</name>
</gene>